<reference evidence="1 2" key="1">
    <citation type="journal article" date="2020" name="Harmful Algae">
        <title>Molecular and morphological characterization of a novel dihydroanatoxin-a producing Microcoleus species (cyanobacteria) from the Russian River, California, USA.</title>
        <authorList>
            <person name="Conklin K.Y."/>
            <person name="Stancheva R."/>
            <person name="Otten T.G."/>
            <person name="Fadness R."/>
            <person name="Boyer G.L."/>
            <person name="Read B."/>
            <person name="Zhang X."/>
            <person name="Sheath R.G."/>
        </authorList>
    </citation>
    <scope>NUCLEOTIDE SEQUENCE [LARGE SCALE GENOMIC DNA]</scope>
    <source>
        <strain evidence="1 2">PTRS2</strain>
    </source>
</reference>
<dbReference type="Proteomes" id="UP001384579">
    <property type="component" value="Unassembled WGS sequence"/>
</dbReference>
<dbReference type="RefSeq" id="WP_340523824.1">
    <property type="nucleotide sequence ID" value="NZ_JBBLXS010000171.1"/>
</dbReference>
<keyword evidence="2" id="KW-1185">Reference proteome</keyword>
<organism evidence="1 2">
    <name type="scientific">Microcoleus anatoxicus PTRS2</name>
    <dbReference type="NCBI Taxonomy" id="2705321"/>
    <lineage>
        <taxon>Bacteria</taxon>
        <taxon>Bacillati</taxon>
        <taxon>Cyanobacteriota</taxon>
        <taxon>Cyanophyceae</taxon>
        <taxon>Oscillatoriophycideae</taxon>
        <taxon>Oscillatoriales</taxon>
        <taxon>Microcoleaceae</taxon>
        <taxon>Microcoleus</taxon>
        <taxon>Microcoleus anatoxicus</taxon>
    </lineage>
</organism>
<comment type="caution">
    <text evidence="1">The sequence shown here is derived from an EMBL/GenBank/DDBJ whole genome shotgun (WGS) entry which is preliminary data.</text>
</comment>
<gene>
    <name evidence="1" type="ORF">WMG39_14200</name>
</gene>
<protein>
    <submittedName>
        <fullName evidence="1">Uncharacterized protein</fullName>
    </submittedName>
</protein>
<sequence>MELKKQFTFSGIFKKFHEEDTQPIQINDANIYCHVNGNILFEMNSQVNQEISHKRFYESSPIYQLKDVTTEQLDILQFWELDGLEREMVQPPYEGDYEIEGKTLEGWKIKAIIADVNFQVTLGFDKSENIDQEGKSQVRLRDLYIDYNLDSLEDGGPQ</sequence>
<proteinExistence type="predicted"/>
<evidence type="ECO:0000313" key="2">
    <source>
        <dbReference type="Proteomes" id="UP001384579"/>
    </source>
</evidence>
<evidence type="ECO:0000313" key="1">
    <source>
        <dbReference type="EMBL" id="MEK0185990.1"/>
    </source>
</evidence>
<dbReference type="EMBL" id="JBBLXS010000171">
    <property type="protein sequence ID" value="MEK0185990.1"/>
    <property type="molecule type" value="Genomic_DNA"/>
</dbReference>
<name>A0ABU8YNR1_9CYAN</name>
<accession>A0ABU8YNR1</accession>